<dbReference type="InterPro" id="IPR014862">
    <property type="entry name" value="TrwC"/>
</dbReference>
<dbReference type="SUPFAM" id="SSF55464">
    <property type="entry name" value="Origin of replication-binding domain, RBD-like"/>
    <property type="match status" value="1"/>
</dbReference>
<dbReference type="Proteomes" id="UP001596060">
    <property type="component" value="Unassembled WGS sequence"/>
</dbReference>
<feature type="compositionally biased region" description="Polar residues" evidence="1">
    <location>
        <begin position="854"/>
        <end position="867"/>
    </location>
</feature>
<dbReference type="PANTHER" id="PTHR43788">
    <property type="entry name" value="DNA2/NAM7 HELICASE FAMILY MEMBER"/>
    <property type="match status" value="1"/>
</dbReference>
<feature type="domain" description="TrwC relaxase" evidence="3">
    <location>
        <begin position="21"/>
        <end position="320"/>
    </location>
</feature>
<dbReference type="Pfam" id="PF08751">
    <property type="entry name" value="TrwC"/>
    <property type="match status" value="1"/>
</dbReference>
<dbReference type="Pfam" id="PF01443">
    <property type="entry name" value="Viral_helicase1"/>
    <property type="match status" value="1"/>
</dbReference>
<evidence type="ECO:0000313" key="5">
    <source>
        <dbReference type="Proteomes" id="UP001596060"/>
    </source>
</evidence>
<accession>A0ABW0P615</accession>
<dbReference type="Gene3D" id="3.40.50.300">
    <property type="entry name" value="P-loop containing nucleotide triphosphate hydrolases"/>
    <property type="match status" value="2"/>
</dbReference>
<dbReference type="SUPFAM" id="SSF52540">
    <property type="entry name" value="P-loop containing nucleoside triphosphate hydrolases"/>
    <property type="match status" value="2"/>
</dbReference>
<dbReference type="RefSeq" id="WP_377817538.1">
    <property type="nucleotide sequence ID" value="NZ_JBHSLU010000067.1"/>
</dbReference>
<sequence length="1170" mass="127205">MFNCTRIQAIGYYDEQAAEALQLQASLGDGSAPPLGYYDNEVDMPGLLYKIRHARTVRNSPFDSIRTGDMADSDVIVRLAAGQDPRTGKQLTRVPQSGAGDGGRKRRRKVVGYDLQISVPKSVSVLYALGSTDLRVAIQSAHRRAFLRVLRYIETEGLIITRTGARSARHEPASETVASLYTHILSRDLDPQLHTHAVLLNICVRPDGKIGAIDNHRLKQHGGAIAALHRCELAYILREELGLEVVRDGRNFKLPIVPDAVARLLSKRRIAIEDDAHAAGINTAADRKRAQMISNKTRADKIKGLSLADLTRDWARQARETGFDHVSAFAEVEARLALDEQRTPPPPSPPIDAERLIDRIFANQALLTWPQILRLVAEELQVSASADAALVEAESVRTALVAVDRTMEGDAIYTSETLIKAEHDVLRMAQAGRGRWHGVPPASVEIALTKDTLLSAEQRDAIAHALNDDAIVAIEGPPGAGKSHMTAALRVIAKAAGLSLRVTSVSWQATHVVRRDAGVAPARASALAPLLVALERGQHVLTAQDIVIVDEAGMSGLLEIAALARHCVTAGAKLILLGDTRQLQPVSAGAPMRALTRLIGHGALHTIRRQEMDWMRQASMDLAAGRASAAIDSYDMAGAIAMHSGRDKTLAEAAKHYLEPVLGYDANLNEVMRGQLLITSRNDDVAELNRLVRDGLKQAGRFSTDEIVVPAIPRHARDARPVDLPLSCGDRIMFGERVDLGSITLYNADIASVMWIEQGPDGPIMTLALDRLAIDGTPISFRRPWKDLVSANGNSAAPIAQHAYATTVHASQGATVDRTIVAMTTLMSAEPLFVAMTRHRKSLMLHADVQLGQSPDRSGSIAISQSGRLRGTDETLEEHGNDVGDGNQSMRQAAVIAIKRAAMTATAIDNPSRYIHDIKAWVSGEDAVGGFREQLNISKNLAQFRSRFQSRMAFPKPVALRERDGLALSPLELKELDKAPLTPAGIAHRIGLVGSPNGLHRPDDRSEHLRIANGAPRWNAAQLRRLVATKAFDEHPIVQIAVVMLRKSVQAARAVVRSAYRLSGLNPLARAFSRHASSMPDSPFVPAVQTPALAPTPLERALERRVDDKLNDEDDRHRHSLMLQLAVHQLRLNERPQPEMKGRVPAGGVASQSHRVPALVGLVRRPRLAG</sequence>
<dbReference type="CDD" id="cd18809">
    <property type="entry name" value="SF1_C_RecD"/>
    <property type="match status" value="1"/>
</dbReference>
<feature type="compositionally biased region" description="Basic and acidic residues" evidence="1">
    <location>
        <begin position="870"/>
        <end position="882"/>
    </location>
</feature>
<feature type="region of interest" description="Disordered" evidence="1">
    <location>
        <begin position="84"/>
        <end position="107"/>
    </location>
</feature>
<proteinExistence type="predicted"/>
<dbReference type="Pfam" id="PF13604">
    <property type="entry name" value="AAA_30"/>
    <property type="match status" value="1"/>
</dbReference>
<feature type="domain" description="(+)RNA virus helicase C-terminal" evidence="2">
    <location>
        <begin position="802"/>
        <end position="845"/>
    </location>
</feature>
<dbReference type="EMBL" id="JBHSLU010000067">
    <property type="protein sequence ID" value="MFC5507628.1"/>
    <property type="molecule type" value="Genomic_DNA"/>
</dbReference>
<comment type="caution">
    <text evidence="4">The sequence shown here is derived from an EMBL/GenBank/DDBJ whole genome shotgun (WGS) entry which is preliminary data.</text>
</comment>
<protein>
    <submittedName>
        <fullName evidence="4">MobF family relaxase</fullName>
    </submittedName>
</protein>
<reference evidence="5" key="1">
    <citation type="journal article" date="2019" name="Int. J. Syst. Evol. Microbiol.">
        <title>The Global Catalogue of Microorganisms (GCM) 10K type strain sequencing project: providing services to taxonomists for standard genome sequencing and annotation.</title>
        <authorList>
            <consortium name="The Broad Institute Genomics Platform"/>
            <consortium name="The Broad Institute Genome Sequencing Center for Infectious Disease"/>
            <person name="Wu L."/>
            <person name="Ma J."/>
        </authorList>
    </citation>
    <scope>NUCLEOTIDE SEQUENCE [LARGE SCALE GENOMIC DNA]</scope>
    <source>
        <strain evidence="5">CCUG 43117</strain>
    </source>
</reference>
<evidence type="ECO:0000259" key="2">
    <source>
        <dbReference type="Pfam" id="PF01443"/>
    </source>
</evidence>
<dbReference type="NCBIfam" id="NF041492">
    <property type="entry name" value="MobF"/>
    <property type="match status" value="1"/>
</dbReference>
<dbReference type="InterPro" id="IPR050534">
    <property type="entry name" value="Coronavir_polyprotein_1ab"/>
</dbReference>
<organism evidence="4 5">
    <name type="scientific">Bosea massiliensis</name>
    <dbReference type="NCBI Taxonomy" id="151419"/>
    <lineage>
        <taxon>Bacteria</taxon>
        <taxon>Pseudomonadati</taxon>
        <taxon>Pseudomonadota</taxon>
        <taxon>Alphaproteobacteria</taxon>
        <taxon>Hyphomicrobiales</taxon>
        <taxon>Boseaceae</taxon>
        <taxon>Bosea</taxon>
    </lineage>
</organism>
<name>A0ABW0P615_9HYPH</name>
<evidence type="ECO:0000259" key="3">
    <source>
        <dbReference type="Pfam" id="PF08751"/>
    </source>
</evidence>
<dbReference type="InterPro" id="IPR027417">
    <property type="entry name" value="P-loop_NTPase"/>
</dbReference>
<evidence type="ECO:0000256" key="1">
    <source>
        <dbReference type="SAM" id="MobiDB-lite"/>
    </source>
</evidence>
<gene>
    <name evidence="4" type="primary">mobF</name>
    <name evidence="4" type="ORF">ACFPN9_20505</name>
</gene>
<feature type="region of interest" description="Disordered" evidence="1">
    <location>
        <begin position="854"/>
        <end position="887"/>
    </location>
</feature>
<keyword evidence="5" id="KW-1185">Reference proteome</keyword>
<dbReference type="InterPro" id="IPR027351">
    <property type="entry name" value="(+)RNA_virus_helicase_core_dom"/>
</dbReference>
<evidence type="ECO:0000313" key="4">
    <source>
        <dbReference type="EMBL" id="MFC5507628.1"/>
    </source>
</evidence>